<dbReference type="AlphaFoldDB" id="A0A939M0I2"/>
<evidence type="ECO:0000313" key="4">
    <source>
        <dbReference type="Proteomes" id="UP000664702"/>
    </source>
</evidence>
<gene>
    <name evidence="3" type="ORF">J4G43_005025</name>
    <name evidence="2" type="ORF">J4G43_07225</name>
</gene>
<reference evidence="3 4" key="2">
    <citation type="journal article" date="2022" name="Int. J. Syst. Evol. Microbiol.">
        <title>Strains of Bradyrhizobium barranii sp. nov. associated with legumes native to Canada are symbionts of soybeans and belong to different subspecies (subsp. barranii subsp. nov. and subsp. apii subsp. nov.) and symbiovars (sv. glycinearum and sv. septentrionale).</title>
        <authorList>
            <person name="Bromfield E.S.P."/>
            <person name="Cloutier S."/>
            <person name="Wasai-Hara S."/>
            <person name="Minamisawa K."/>
        </authorList>
    </citation>
    <scope>NUCLEOTIDE SEQUENCE [LARGE SCALE GENOMIC DNA]</scope>
    <source>
        <strain evidence="3 4">144S4</strain>
    </source>
</reference>
<protein>
    <submittedName>
        <fullName evidence="2">Uncharacterized protein</fullName>
    </submittedName>
</protein>
<evidence type="ECO:0000256" key="1">
    <source>
        <dbReference type="SAM" id="MobiDB-lite"/>
    </source>
</evidence>
<dbReference type="Proteomes" id="UP000664702">
    <property type="component" value="Chromosome"/>
</dbReference>
<evidence type="ECO:0000313" key="2">
    <source>
        <dbReference type="EMBL" id="MBO1860772.1"/>
    </source>
</evidence>
<dbReference type="EMBL" id="CP086136">
    <property type="protein sequence ID" value="UEM13686.1"/>
    <property type="molecule type" value="Genomic_DNA"/>
</dbReference>
<dbReference type="RefSeq" id="WP_208084194.1">
    <property type="nucleotide sequence ID" value="NZ_CP086136.1"/>
</dbReference>
<sequence>MTRPEKYAGYVAVPRWLLDDDRLAREPFTEVQAFVDMIARAAWRPQRVRLARGFVDLQRGQLLVSVRFLAKRWQWSEQAVRRFLDRISGWHANGTQTTTQNGPQNGPQDGPLIGTQTTRDGTIVTIHNYDVFQKKTSSEGSGDGAQVDAQNEAQLGTQDGTPSDQKPAQSIIINNNNNSQLSEESCTSRASPPSNVIELPRQKSEQAKTPTAAELTTVVGALFGECRKFQVSAGVSDRNARSVVGKWRREHADDEIFEAVKRAQSEEAQDPVAFISGCLKRKPAAAMVGVESALAALEALR</sequence>
<dbReference type="EMBL" id="JAGEMI010000001">
    <property type="protein sequence ID" value="MBO1860772.1"/>
    <property type="molecule type" value="Genomic_DNA"/>
</dbReference>
<feature type="compositionally biased region" description="Low complexity" evidence="1">
    <location>
        <begin position="94"/>
        <end position="108"/>
    </location>
</feature>
<name>A0A939M0I2_9BRAD</name>
<feature type="region of interest" description="Disordered" evidence="1">
    <location>
        <begin position="94"/>
        <end position="116"/>
    </location>
</feature>
<reference evidence="2" key="1">
    <citation type="submission" date="2021-03" db="EMBL/GenBank/DDBJ databases">
        <title>Whole Genome Sequence of Bradyrhizobium sp. Strain 144S4.</title>
        <authorList>
            <person name="Bromfield E.S.P."/>
            <person name="Cloutier S."/>
        </authorList>
    </citation>
    <scope>NUCLEOTIDE SEQUENCE [LARGE SCALE GENOMIC DNA]</scope>
    <source>
        <strain evidence="2">144S4</strain>
    </source>
</reference>
<dbReference type="KEGG" id="bban:J4G43_005025"/>
<accession>A0A939M0I2</accession>
<evidence type="ECO:0000313" key="3">
    <source>
        <dbReference type="EMBL" id="UEM13686.1"/>
    </source>
</evidence>
<proteinExistence type="predicted"/>
<organism evidence="2">
    <name type="scientific">Bradyrhizobium barranii subsp. barranii</name>
    <dbReference type="NCBI Taxonomy" id="2823807"/>
    <lineage>
        <taxon>Bacteria</taxon>
        <taxon>Pseudomonadati</taxon>
        <taxon>Pseudomonadota</taxon>
        <taxon>Alphaproteobacteria</taxon>
        <taxon>Hyphomicrobiales</taxon>
        <taxon>Nitrobacteraceae</taxon>
        <taxon>Bradyrhizobium</taxon>
        <taxon>Bradyrhizobium barranii</taxon>
    </lineage>
</organism>